<comment type="catalytic activity">
    <reaction evidence="7">
        <text>Couples ATP hydrolysis with the unwinding of duplex DNA by translocating in the 3'-5' direction.</text>
        <dbReference type="EC" id="5.6.2.4"/>
    </reaction>
</comment>
<evidence type="ECO:0000256" key="6">
    <source>
        <dbReference type="ARBA" id="ARBA00022840"/>
    </source>
</evidence>
<feature type="region of interest" description="Disordered" evidence="10">
    <location>
        <begin position="178"/>
        <end position="200"/>
    </location>
</feature>
<evidence type="ECO:0000313" key="14">
    <source>
        <dbReference type="Proteomes" id="UP000650582"/>
    </source>
</evidence>
<dbReference type="Gene3D" id="1.10.10.10">
    <property type="entry name" value="Winged helix-like DNA-binding domain superfamily/Winged helix DNA-binding domain"/>
    <property type="match status" value="1"/>
</dbReference>
<dbReference type="SUPFAM" id="SSF52540">
    <property type="entry name" value="P-loop containing nucleoside triphosphate hydrolases"/>
    <property type="match status" value="1"/>
</dbReference>
<feature type="coiled-coil region" evidence="9">
    <location>
        <begin position="1734"/>
        <end position="1761"/>
    </location>
</feature>
<dbReference type="Gene3D" id="3.30.1120.90">
    <property type="entry name" value="Nucleosome assembly protein"/>
    <property type="match status" value="1"/>
</dbReference>
<proteinExistence type="inferred from homology"/>
<feature type="domain" description="Helicase ATP-binding" evidence="11">
    <location>
        <begin position="993"/>
        <end position="1162"/>
    </location>
</feature>
<sequence length="1964" mass="215834">MERSAAYSASSALSWEGASQPSHPFASTYSTPPTRSATLRSSNESLASSSRRGPSPYSPPRMQTPQTPGGSSASSTRPPSSRRALTAALELAQEAVRIDSAGEEPLAAIAAYGKSVTLLKEVMDRVMRGEGAERRRAGVRRRSDAAREDEVRRLKSIHDTYADRMQILSLIYQMDSGQQASISPDHHEDSPDYEHSTGFHTEPYSISNEHEYDDVQTPAETIGSAFVSYDRASGLDYAAHHATRAEHILSFSPSPSPSPSPDDYDHATPTEYQPTPISPTSTITPQRERGSHIPPMRPIPNGPLPLPSVQPLYSLPQSPSQPQAQWSNGAPAPARVNRSQSTSAGSGSRTDSHSPHRRSYAVPPSAPAHVQTQPSRMRTGSAAGHKRSGSGNERLGLGPLAEERERDREASSGTESEPWTVVPTDLHSHQQPVAEGYRSTSEAYRSRVMSLGRDAGTSIAREMRELPPHPSGSPITPRLPISNVDVLRSGAGVDVIQRPRGDTSSSTSSRGSDGPSSAGTVSTVPTSFSASVEKSSVIMPGPNSSAMENGMLVNTSTSQGSIAQRRRSAQPSISHSSALQQALQQQQPQLPALPQTPTSSQQTPIVSVPPPSVIPSAPTTRLTADALPAGAATRLGIAPGRLRASSQPGRRPDMPTTNVGSSLASGPRKSSTSHSRVIFGRGMASPVPWGVALGAAGIPLVPAQSTGGSPSLVVHIVGASVPLSTKPAPPPDSQHRRPFYLMGCLLVSLTRQSGGYLTPKLHVPHEVWSQGGAKLVNVPDKLRVLESLVDHLIGLRECSEGFFSGRRGGEEFLKRLEEWTKHCDSLNGEYSKKLGVGEGVIKKRGGMTDKIMRGFDRITNGKSVDSPANYAELLKRLFTAAELFDKHILALQDRHHPRYLPVSSSVRNQIEMRLHAASEFFATVVLTFVVRDLGLLMDKFVKKTERCFRLHYFCGTGHSVTANTPTKMEKARQILKDVFQFPSFRLAQEQAIERLVVHNKSALVLFPTAGGKSLCYQVPALCFDRGITLVISPLISLMRDQVDALVRRRVKAASWDSTLTAEQAKVVKDGVLSGDLKLLYVAPEKLNNENFIQLMSQVNINLLAVDESHCISQWGASFRPEYLKIARFVEEFNISRVLCLTATATNQVAEDICNSFHIDTKAGIFKVPVYRPNLAFRVKTATDLDDKINQLVPMLQNRDGPVVIYVSSHTTECQSRLRARGIESEVYHAGLPSETRTNVQSWFMASADGIVVCTIAFGMGIDKADLRQVIHLYMPKTLENYSQEVGRAGRDGKPSMGCAENFARGDTISPNNILLWLTAGVFGIPLAPDGALEANHYQQSRVYDIRPTVLLNLYAQLELKFGLLRATTPCYQIYDYTIRDEKSWANLDKSSKEAKTVLQYVQPRSSGYHIDVSLAAEHSGVPRADLTRVIQNWELSKAIEVKASQVRHRYRVLKELPSGNPALLSAIANQLYDGQLIAENEAMEKIQGVLRFATGDECLAHSLAVYFGDEKAVPYGSCGACTQCLTGEGVEFNPNYIARVDPIALRNILDTCLDRDDPRMIARFAIGITSPRLTASKLTSHTLFGSMVGVNWGQLFTLIDAECFAAGYTPAPDGSYDYLRQRHTSRAQGSKTTTTKATSTRGRSLSGNHSRKPYKPYDNDPSFYRGSHRGARHHVGPTATLNVKKFGSGRHPTGIPSYFSSTSSLFNNMAVKRGVGSDNPKEEKPWVLEVRELEPEEEKLMKELERKLAALKILKPLYESRRKTFASQKNFWGIALGQHSEIGQHLLDSKDAEAMTYLRDVWVERDPNEHRAFTIEFHFDENPFFSNNVLKKYYKYSAPPEVSPEDSTPDANGVTNVMIDFNWERDIDISGTEIEWKDPANALTKLRPRPDMEEIEKRLKDDDEPISIDTGSFFHYFEEKDDEFDIGQTIAEEVFADAIGYFTGTHENARNNLEDSDWEDDDDE</sequence>
<dbReference type="InterPro" id="IPR004589">
    <property type="entry name" value="DNA_helicase_ATP-dep_RecQ"/>
</dbReference>
<evidence type="ECO:0000259" key="11">
    <source>
        <dbReference type="PROSITE" id="PS51192"/>
    </source>
</evidence>
<name>A0A8H7HDL9_9AGAM</name>
<feature type="region of interest" description="Disordered" evidence="10">
    <location>
        <begin position="249"/>
        <end position="441"/>
    </location>
</feature>
<dbReference type="GO" id="GO:0005524">
    <property type="term" value="F:ATP binding"/>
    <property type="evidence" value="ECO:0007669"/>
    <property type="project" value="UniProtKB-KW"/>
</dbReference>
<feature type="compositionally biased region" description="Basic and acidic residues" evidence="10">
    <location>
        <begin position="401"/>
        <end position="410"/>
    </location>
</feature>
<evidence type="ECO:0000313" key="13">
    <source>
        <dbReference type="EMBL" id="KAF8682830.1"/>
    </source>
</evidence>
<dbReference type="InterPro" id="IPR002164">
    <property type="entry name" value="NAP_family"/>
</dbReference>
<protein>
    <recommendedName>
        <fullName evidence="8">DNA 3'-5' helicase</fullName>
        <ecNumber evidence="8">5.6.2.4</ecNumber>
    </recommendedName>
</protein>
<dbReference type="SMART" id="SM00487">
    <property type="entry name" value="DEXDc"/>
    <property type="match status" value="1"/>
</dbReference>
<evidence type="ECO:0000256" key="2">
    <source>
        <dbReference type="ARBA" id="ARBA00009947"/>
    </source>
</evidence>
<evidence type="ECO:0000256" key="7">
    <source>
        <dbReference type="ARBA" id="ARBA00034617"/>
    </source>
</evidence>
<feature type="region of interest" description="Disordered" evidence="10">
    <location>
        <begin position="633"/>
        <end position="674"/>
    </location>
</feature>
<dbReference type="SMART" id="SM00490">
    <property type="entry name" value="HELICc"/>
    <property type="match status" value="1"/>
</dbReference>
<gene>
    <name evidence="13" type="ORF">RHS04_02558</name>
</gene>
<dbReference type="InterPro" id="IPR037231">
    <property type="entry name" value="NAP-like_sf"/>
</dbReference>
<organism evidence="13 14">
    <name type="scientific">Rhizoctonia solani</name>
    <dbReference type="NCBI Taxonomy" id="456999"/>
    <lineage>
        <taxon>Eukaryota</taxon>
        <taxon>Fungi</taxon>
        <taxon>Dikarya</taxon>
        <taxon>Basidiomycota</taxon>
        <taxon>Agaricomycotina</taxon>
        <taxon>Agaricomycetes</taxon>
        <taxon>Cantharellales</taxon>
        <taxon>Ceratobasidiaceae</taxon>
        <taxon>Rhizoctonia</taxon>
    </lineage>
</organism>
<evidence type="ECO:0000256" key="8">
    <source>
        <dbReference type="ARBA" id="ARBA00034808"/>
    </source>
</evidence>
<feature type="compositionally biased region" description="Polar residues" evidence="10">
    <location>
        <begin position="542"/>
        <end position="562"/>
    </location>
</feature>
<feature type="region of interest" description="Disordered" evidence="10">
    <location>
        <begin position="490"/>
        <end position="618"/>
    </location>
</feature>
<dbReference type="PANTHER" id="PTHR13710">
    <property type="entry name" value="DNA HELICASE RECQ FAMILY MEMBER"/>
    <property type="match status" value="1"/>
</dbReference>
<dbReference type="Proteomes" id="UP000650582">
    <property type="component" value="Unassembled WGS sequence"/>
</dbReference>
<dbReference type="GO" id="GO:0005634">
    <property type="term" value="C:nucleus"/>
    <property type="evidence" value="ECO:0007669"/>
    <property type="project" value="InterPro"/>
</dbReference>
<feature type="compositionally biased region" description="Low complexity" evidence="10">
    <location>
        <begin position="67"/>
        <end position="84"/>
    </location>
</feature>
<dbReference type="GO" id="GO:0005694">
    <property type="term" value="C:chromosome"/>
    <property type="evidence" value="ECO:0007669"/>
    <property type="project" value="TreeGrafter"/>
</dbReference>
<evidence type="ECO:0000256" key="10">
    <source>
        <dbReference type="SAM" id="MobiDB-lite"/>
    </source>
</evidence>
<dbReference type="InterPro" id="IPR027417">
    <property type="entry name" value="P-loop_NTPase"/>
</dbReference>
<dbReference type="Pfam" id="PF00956">
    <property type="entry name" value="NAP"/>
    <property type="match status" value="1"/>
</dbReference>
<dbReference type="GO" id="GO:0005737">
    <property type="term" value="C:cytoplasm"/>
    <property type="evidence" value="ECO:0007669"/>
    <property type="project" value="TreeGrafter"/>
</dbReference>
<dbReference type="SUPFAM" id="SSF143113">
    <property type="entry name" value="NAP-like"/>
    <property type="match status" value="1"/>
</dbReference>
<keyword evidence="6" id="KW-0067">ATP-binding</keyword>
<dbReference type="InterPro" id="IPR014001">
    <property type="entry name" value="Helicase_ATP-bd"/>
</dbReference>
<evidence type="ECO:0000256" key="4">
    <source>
        <dbReference type="ARBA" id="ARBA00022801"/>
    </source>
</evidence>
<feature type="compositionally biased region" description="Low complexity" evidence="10">
    <location>
        <begin position="502"/>
        <end position="517"/>
    </location>
</feature>
<reference evidence="13" key="1">
    <citation type="submission" date="2020-09" db="EMBL/GenBank/DDBJ databases">
        <title>Comparative genome analyses of four rice-infecting Rhizoctonia solani isolates reveal extensive enrichment of homogalacturonan modification genes.</title>
        <authorList>
            <person name="Lee D.-Y."/>
            <person name="Jeon J."/>
            <person name="Kim K.-T."/>
            <person name="Cheong K."/>
            <person name="Song H."/>
            <person name="Choi G."/>
            <person name="Ko J."/>
            <person name="Opiyo S.O."/>
            <person name="Zuo S."/>
            <person name="Madhav S."/>
            <person name="Lee Y.-H."/>
            <person name="Wang G.-L."/>
        </authorList>
    </citation>
    <scope>NUCLEOTIDE SEQUENCE</scope>
    <source>
        <strain evidence="13">AG1-IA YN-7</strain>
    </source>
</reference>
<feature type="region of interest" description="Disordered" evidence="10">
    <location>
        <begin position="1"/>
        <end position="84"/>
    </location>
</feature>
<keyword evidence="9" id="KW-0175">Coiled coil</keyword>
<dbReference type="GO" id="GO:0006334">
    <property type="term" value="P:nucleosome assembly"/>
    <property type="evidence" value="ECO:0007669"/>
    <property type="project" value="InterPro"/>
</dbReference>
<evidence type="ECO:0000256" key="5">
    <source>
        <dbReference type="ARBA" id="ARBA00022806"/>
    </source>
</evidence>
<dbReference type="GO" id="GO:0000724">
    <property type="term" value="P:double-strand break repair via homologous recombination"/>
    <property type="evidence" value="ECO:0007669"/>
    <property type="project" value="TreeGrafter"/>
</dbReference>
<dbReference type="NCBIfam" id="TIGR00614">
    <property type="entry name" value="recQ_fam"/>
    <property type="match status" value="1"/>
</dbReference>
<feature type="compositionally biased region" description="Low complexity" evidence="10">
    <location>
        <begin position="274"/>
        <end position="285"/>
    </location>
</feature>
<feature type="domain" description="Helicase C-terminal" evidence="12">
    <location>
        <begin position="1187"/>
        <end position="1332"/>
    </location>
</feature>
<evidence type="ECO:0000256" key="1">
    <source>
        <dbReference type="ARBA" id="ARBA00005446"/>
    </source>
</evidence>
<dbReference type="EC" id="5.6.2.4" evidence="8"/>
<feature type="compositionally biased region" description="Polar residues" evidence="10">
    <location>
        <begin position="518"/>
        <end position="534"/>
    </location>
</feature>
<dbReference type="GO" id="GO:0009378">
    <property type="term" value="F:four-way junction helicase activity"/>
    <property type="evidence" value="ECO:0007669"/>
    <property type="project" value="TreeGrafter"/>
</dbReference>
<dbReference type="Pfam" id="PF00270">
    <property type="entry name" value="DEAD"/>
    <property type="match status" value="1"/>
</dbReference>
<evidence type="ECO:0000256" key="3">
    <source>
        <dbReference type="ARBA" id="ARBA00022741"/>
    </source>
</evidence>
<feature type="compositionally biased region" description="Polar residues" evidence="10">
    <location>
        <begin position="17"/>
        <end position="39"/>
    </location>
</feature>
<dbReference type="InterPro" id="IPR001650">
    <property type="entry name" value="Helicase_C-like"/>
</dbReference>
<dbReference type="PROSITE" id="PS51194">
    <property type="entry name" value="HELICASE_CTER"/>
    <property type="match status" value="1"/>
</dbReference>
<dbReference type="GO" id="GO:0043138">
    <property type="term" value="F:3'-5' DNA helicase activity"/>
    <property type="evidence" value="ECO:0007669"/>
    <property type="project" value="UniProtKB-EC"/>
</dbReference>
<dbReference type="Gene3D" id="3.40.50.300">
    <property type="entry name" value="P-loop containing nucleotide triphosphate hydrolases"/>
    <property type="match status" value="2"/>
</dbReference>
<feature type="compositionally biased region" description="Low complexity" evidence="10">
    <location>
        <begin position="40"/>
        <end position="55"/>
    </location>
</feature>
<comment type="similarity">
    <text evidence="1">Belongs to the helicase family. RecQ subfamily.</text>
</comment>
<feature type="compositionally biased region" description="Polar residues" evidence="10">
    <location>
        <begin position="337"/>
        <end position="349"/>
    </location>
</feature>
<dbReference type="Pfam" id="PF00271">
    <property type="entry name" value="Helicase_C"/>
    <property type="match status" value="1"/>
</dbReference>
<feature type="compositionally biased region" description="Low complexity" evidence="10">
    <location>
        <begin position="1627"/>
        <end position="1643"/>
    </location>
</feature>
<dbReference type="InterPro" id="IPR036388">
    <property type="entry name" value="WH-like_DNA-bd_sf"/>
</dbReference>
<feature type="compositionally biased region" description="Low complexity" evidence="10">
    <location>
        <begin position="1"/>
        <end position="14"/>
    </location>
</feature>
<dbReference type="PANTHER" id="PTHR13710:SF120">
    <property type="entry name" value="BIFUNCTIONAL 3'-5' EXONUCLEASE_ATP-DEPENDENT HELICASE WRN"/>
    <property type="match status" value="1"/>
</dbReference>
<feature type="compositionally biased region" description="Polar residues" evidence="10">
    <location>
        <begin position="655"/>
        <end position="674"/>
    </location>
</feature>
<keyword evidence="4" id="KW-0378">Hydrolase</keyword>
<evidence type="ECO:0000259" key="12">
    <source>
        <dbReference type="PROSITE" id="PS51194"/>
    </source>
</evidence>
<comment type="similarity">
    <text evidence="2">Belongs to the nucleosome assembly protein (NAP) family.</text>
</comment>
<dbReference type="FunFam" id="3.40.50.300:FF:001389">
    <property type="entry name" value="ATP-dependent DNA helicase RecQ"/>
    <property type="match status" value="1"/>
</dbReference>
<dbReference type="GO" id="GO:0003676">
    <property type="term" value="F:nucleic acid binding"/>
    <property type="evidence" value="ECO:0007669"/>
    <property type="project" value="InterPro"/>
</dbReference>
<dbReference type="InterPro" id="IPR011545">
    <property type="entry name" value="DEAD/DEAH_box_helicase_dom"/>
</dbReference>
<dbReference type="EMBL" id="JACYCC010000035">
    <property type="protein sequence ID" value="KAF8682830.1"/>
    <property type="molecule type" value="Genomic_DNA"/>
</dbReference>
<dbReference type="CDD" id="cd22541">
    <property type="entry name" value="SP5_N"/>
    <property type="match status" value="1"/>
</dbReference>
<accession>A0A8H7HDL9</accession>
<comment type="caution">
    <text evidence="13">The sequence shown here is derived from an EMBL/GenBank/DDBJ whole genome shotgun (WGS) entry which is preliminary data.</text>
</comment>
<feature type="compositionally biased region" description="Basic and acidic residues" evidence="10">
    <location>
        <begin position="184"/>
        <end position="197"/>
    </location>
</feature>
<keyword evidence="5 13" id="KW-0347">Helicase</keyword>
<keyword evidence="3" id="KW-0547">Nucleotide-binding</keyword>
<feature type="compositionally biased region" description="Low complexity" evidence="10">
    <location>
        <begin position="309"/>
        <end position="323"/>
    </location>
</feature>
<evidence type="ECO:0000256" key="9">
    <source>
        <dbReference type="SAM" id="Coils"/>
    </source>
</evidence>
<feature type="compositionally biased region" description="Low complexity" evidence="10">
    <location>
        <begin position="578"/>
        <end position="606"/>
    </location>
</feature>
<dbReference type="GO" id="GO:0016787">
    <property type="term" value="F:hydrolase activity"/>
    <property type="evidence" value="ECO:0007669"/>
    <property type="project" value="UniProtKB-KW"/>
</dbReference>
<feature type="compositionally biased region" description="Pro residues" evidence="10">
    <location>
        <begin position="295"/>
        <end position="308"/>
    </location>
</feature>
<dbReference type="PROSITE" id="PS51192">
    <property type="entry name" value="HELICASE_ATP_BIND_1"/>
    <property type="match status" value="1"/>
</dbReference>
<feature type="region of interest" description="Disordered" evidence="10">
    <location>
        <begin position="1624"/>
        <end position="1660"/>
    </location>
</feature>